<evidence type="ECO:0000259" key="1">
    <source>
        <dbReference type="Pfam" id="PF05970"/>
    </source>
</evidence>
<comment type="caution">
    <text evidence="2">The sequence shown here is derived from an EMBL/GenBank/DDBJ whole genome shotgun (WGS) entry which is preliminary data.</text>
</comment>
<dbReference type="Gene3D" id="2.30.30.940">
    <property type="match status" value="1"/>
</dbReference>
<reference evidence="2 3" key="1">
    <citation type="journal article" date="2015" name="Nature">
        <title>rRNA introns, odd ribosomes, and small enigmatic genomes across a large radiation of phyla.</title>
        <authorList>
            <person name="Brown C.T."/>
            <person name="Hug L.A."/>
            <person name="Thomas B.C."/>
            <person name="Sharon I."/>
            <person name="Castelle C.J."/>
            <person name="Singh A."/>
            <person name="Wilkins M.J."/>
            <person name="Williams K.H."/>
            <person name="Banfield J.F."/>
        </authorList>
    </citation>
    <scope>NUCLEOTIDE SEQUENCE [LARGE SCALE GENOMIC DNA]</scope>
</reference>
<dbReference type="PANTHER" id="PTHR47642:SF5">
    <property type="entry name" value="ATP-DEPENDENT DNA HELICASE"/>
    <property type="match status" value="1"/>
</dbReference>
<evidence type="ECO:0000313" key="2">
    <source>
        <dbReference type="EMBL" id="KKS94875.1"/>
    </source>
</evidence>
<protein>
    <submittedName>
        <fullName evidence="2">TPR domain protein</fullName>
    </submittedName>
</protein>
<dbReference type="GO" id="GO:0006281">
    <property type="term" value="P:DNA repair"/>
    <property type="evidence" value="ECO:0007669"/>
    <property type="project" value="InterPro"/>
</dbReference>
<dbReference type="PATRIC" id="fig|1618390.3.peg.16"/>
<gene>
    <name evidence="2" type="ORF">UV68_C0001G0016</name>
</gene>
<dbReference type="PANTHER" id="PTHR47642">
    <property type="entry name" value="ATP-DEPENDENT DNA HELICASE"/>
    <property type="match status" value="1"/>
</dbReference>
<dbReference type="Proteomes" id="UP000033980">
    <property type="component" value="Unassembled WGS sequence"/>
</dbReference>
<dbReference type="EMBL" id="LCFK01000001">
    <property type="protein sequence ID" value="KKS94875.1"/>
    <property type="molecule type" value="Genomic_DNA"/>
</dbReference>
<evidence type="ECO:0000313" key="3">
    <source>
        <dbReference type="Proteomes" id="UP000033980"/>
    </source>
</evidence>
<dbReference type="FunFam" id="3.40.50.300:FF:001498">
    <property type="entry name" value="ATP-dependent DNA helicase"/>
    <property type="match status" value="1"/>
</dbReference>
<accession>A0A0G1DAE6</accession>
<feature type="domain" description="DNA helicase Pif1-like DEAD-box helicase" evidence="1">
    <location>
        <begin position="2"/>
        <end position="199"/>
    </location>
</feature>
<organism evidence="2 3">
    <name type="scientific">Candidatus Collierbacteria bacterium GW2011_GWC2_43_12</name>
    <dbReference type="NCBI Taxonomy" id="1618390"/>
    <lineage>
        <taxon>Bacteria</taxon>
        <taxon>Candidatus Collieribacteriota</taxon>
    </lineage>
</organism>
<dbReference type="InterPro" id="IPR027417">
    <property type="entry name" value="P-loop_NTPase"/>
</dbReference>
<dbReference type="AlphaFoldDB" id="A0A0G1DAE6"/>
<dbReference type="Gene3D" id="3.40.50.300">
    <property type="entry name" value="P-loop containing nucleotide triphosphate hydrolases"/>
    <property type="match status" value="2"/>
</dbReference>
<dbReference type="SUPFAM" id="SSF52540">
    <property type="entry name" value="P-loop containing nucleoside triphosphate hydrolases"/>
    <property type="match status" value="2"/>
</dbReference>
<dbReference type="Pfam" id="PF05970">
    <property type="entry name" value="PIF1"/>
    <property type="match status" value="1"/>
</dbReference>
<name>A0A0G1DAE6_9BACT</name>
<dbReference type="InterPro" id="IPR010285">
    <property type="entry name" value="DNA_helicase_pif1-like_DEAD"/>
</dbReference>
<dbReference type="GO" id="GO:0000723">
    <property type="term" value="P:telomere maintenance"/>
    <property type="evidence" value="ECO:0007669"/>
    <property type="project" value="InterPro"/>
</dbReference>
<sequence length="420" mass="47238">MENLSEHIFLTGNAGTGKSTLLDHFRNKTTKNVAVVAPTGVAAVNVRGETIHSFFGFPPSITIEKAEQEGKYTKKAKIYRALETLVIDEISMVRADLLDSIDVFLQVVRKKKLPFGGVRVIMVGDLHQLPPVVTSQERDVIYNLYETPYFFSSQVFSSLFGGLYSQLRFIELETIYRQAEKGFIDLLNRIRNKQTTDEDLEKLNRQVIGEGDCLENYIILTAINQQADQINEARLSEIEGPNHTFRAVRSGHFSPQYAPAADEVSLKTGARVMLLNNDPQNRWINGTIGTLWRVDSGCAYVKIDGGEVEKIEPVTWKSFKTIYNPDKKSLETEEVGSFKQMPLRLAWAITIHKSQGKTFERVAIDFGRGAFAHGQTYVAFSRCTSMSGLKLIRPITHQSIITDPRVSDFLKGLRQVAVEL</sequence>
<dbReference type="InterPro" id="IPR051055">
    <property type="entry name" value="PIF1_helicase"/>
</dbReference>
<dbReference type="GO" id="GO:0003678">
    <property type="term" value="F:DNA helicase activity"/>
    <property type="evidence" value="ECO:0007669"/>
    <property type="project" value="InterPro"/>
</dbReference>
<proteinExistence type="predicted"/>
<dbReference type="CDD" id="cd18809">
    <property type="entry name" value="SF1_C_RecD"/>
    <property type="match status" value="1"/>
</dbReference>